<protein>
    <recommendedName>
        <fullName evidence="2">mitogen-activated protein kinase</fullName>
        <ecNumber evidence="2">2.7.11.24</ecNumber>
    </recommendedName>
</protein>
<keyword evidence="12" id="KW-0175">Coiled coil</keyword>
<feature type="coiled-coil region" evidence="12">
    <location>
        <begin position="49"/>
        <end position="76"/>
    </location>
</feature>
<evidence type="ECO:0000256" key="10">
    <source>
        <dbReference type="ARBA" id="ARBA00048312"/>
    </source>
</evidence>
<evidence type="ECO:0000256" key="5">
    <source>
        <dbReference type="ARBA" id="ARBA00022679"/>
    </source>
</evidence>
<dbReference type="PROSITE" id="PS50011">
    <property type="entry name" value="PROTEIN_KINASE_DOM"/>
    <property type="match status" value="1"/>
</dbReference>
<dbReference type="Pfam" id="PF00069">
    <property type="entry name" value="Pkinase"/>
    <property type="match status" value="2"/>
</dbReference>
<evidence type="ECO:0000256" key="1">
    <source>
        <dbReference type="ARBA" id="ARBA00008832"/>
    </source>
</evidence>
<keyword evidence="15" id="KW-1185">Reference proteome</keyword>
<evidence type="ECO:0000256" key="4">
    <source>
        <dbReference type="ARBA" id="ARBA00022553"/>
    </source>
</evidence>
<sequence length="258" mass="29700">MEGTEAQTKKEFLKLQQLAIQSAKAAHLISSLKSSPTCYRRLNFQNKNEAVFEEEIMNKEKEIEDLKMKLAMERRKNKRIKLFGLMQLLLPLVLGAEADFFTEYGEGSQYEIQEVIGKGSYGVVGSAIDTHTGERVAIKKINDVFEHVSDATRILREIKLLRLLRHPDIVEIKHIMLPPSRREFKDIYVVLTNVFHRDLKPKNILANADCKLKICDFGLARVSFNDAPSAIFWTDYVATRWYRAPELCGSFFSKVSWN</sequence>
<keyword evidence="8 11" id="KW-0067">ATP-binding</keyword>
<reference evidence="14" key="2">
    <citation type="submission" date="2021-03" db="UniProtKB">
        <authorList>
            <consortium name="EnsemblPlants"/>
        </authorList>
    </citation>
    <scope>IDENTIFICATION</scope>
</reference>
<evidence type="ECO:0000256" key="3">
    <source>
        <dbReference type="ARBA" id="ARBA00022527"/>
    </source>
</evidence>
<dbReference type="OMA" id="PEHHKFF"/>
<organism evidence="14 15">
    <name type="scientific">Cannabis sativa</name>
    <name type="common">Hemp</name>
    <name type="synonym">Marijuana</name>
    <dbReference type="NCBI Taxonomy" id="3483"/>
    <lineage>
        <taxon>Eukaryota</taxon>
        <taxon>Viridiplantae</taxon>
        <taxon>Streptophyta</taxon>
        <taxon>Embryophyta</taxon>
        <taxon>Tracheophyta</taxon>
        <taxon>Spermatophyta</taxon>
        <taxon>Magnoliopsida</taxon>
        <taxon>eudicotyledons</taxon>
        <taxon>Gunneridae</taxon>
        <taxon>Pentapetalae</taxon>
        <taxon>rosids</taxon>
        <taxon>fabids</taxon>
        <taxon>Rosales</taxon>
        <taxon>Cannabaceae</taxon>
        <taxon>Cannabis</taxon>
    </lineage>
</organism>
<evidence type="ECO:0000256" key="9">
    <source>
        <dbReference type="ARBA" id="ARBA00047592"/>
    </source>
</evidence>
<evidence type="ECO:0000256" key="7">
    <source>
        <dbReference type="ARBA" id="ARBA00022777"/>
    </source>
</evidence>
<dbReference type="GO" id="GO:0005524">
    <property type="term" value="F:ATP binding"/>
    <property type="evidence" value="ECO:0007669"/>
    <property type="project" value="UniProtKB-UniRule"/>
</dbReference>
<comment type="catalytic activity">
    <reaction evidence="10">
        <text>L-seryl-[protein] + ATP = O-phospho-L-seryl-[protein] + ADP + H(+)</text>
        <dbReference type="Rhea" id="RHEA:17989"/>
        <dbReference type="Rhea" id="RHEA-COMP:9863"/>
        <dbReference type="Rhea" id="RHEA-COMP:11604"/>
        <dbReference type="ChEBI" id="CHEBI:15378"/>
        <dbReference type="ChEBI" id="CHEBI:29999"/>
        <dbReference type="ChEBI" id="CHEBI:30616"/>
        <dbReference type="ChEBI" id="CHEBI:83421"/>
        <dbReference type="ChEBI" id="CHEBI:456216"/>
        <dbReference type="EC" id="2.7.11.24"/>
    </reaction>
</comment>
<dbReference type="PANTHER" id="PTHR24055">
    <property type="entry name" value="MITOGEN-ACTIVATED PROTEIN KINASE"/>
    <property type="match status" value="1"/>
</dbReference>
<evidence type="ECO:0000256" key="11">
    <source>
        <dbReference type="PROSITE-ProRule" id="PRU10141"/>
    </source>
</evidence>
<dbReference type="InterPro" id="IPR011009">
    <property type="entry name" value="Kinase-like_dom_sf"/>
</dbReference>
<keyword evidence="5" id="KW-0808">Transferase</keyword>
<keyword evidence="6 11" id="KW-0547">Nucleotide-binding</keyword>
<dbReference type="EC" id="2.7.11.24" evidence="2"/>
<feature type="binding site" evidence="11">
    <location>
        <position position="140"/>
    </location>
    <ligand>
        <name>ATP</name>
        <dbReference type="ChEBI" id="CHEBI:30616"/>
    </ligand>
</feature>
<evidence type="ECO:0000256" key="6">
    <source>
        <dbReference type="ARBA" id="ARBA00022741"/>
    </source>
</evidence>
<evidence type="ECO:0000256" key="8">
    <source>
        <dbReference type="ARBA" id="ARBA00022840"/>
    </source>
</evidence>
<comment type="similarity">
    <text evidence="1">Belongs to the protein kinase superfamily. CMGC Ser/Thr protein kinase family. MAP kinase subfamily.</text>
</comment>
<keyword evidence="3" id="KW-0723">Serine/threonine-protein kinase</keyword>
<dbReference type="InterPro" id="IPR000719">
    <property type="entry name" value="Prot_kinase_dom"/>
</dbReference>
<dbReference type="InterPro" id="IPR050117">
    <property type="entry name" value="MAPK"/>
</dbReference>
<comment type="catalytic activity">
    <reaction evidence="9">
        <text>L-threonyl-[protein] + ATP = O-phospho-L-threonyl-[protein] + ADP + H(+)</text>
        <dbReference type="Rhea" id="RHEA:46608"/>
        <dbReference type="Rhea" id="RHEA-COMP:11060"/>
        <dbReference type="Rhea" id="RHEA-COMP:11605"/>
        <dbReference type="ChEBI" id="CHEBI:15378"/>
        <dbReference type="ChEBI" id="CHEBI:30013"/>
        <dbReference type="ChEBI" id="CHEBI:30616"/>
        <dbReference type="ChEBI" id="CHEBI:61977"/>
        <dbReference type="ChEBI" id="CHEBI:456216"/>
        <dbReference type="EC" id="2.7.11.24"/>
    </reaction>
</comment>
<dbReference type="SMART" id="SM00220">
    <property type="entry name" value="S_TKc"/>
    <property type="match status" value="1"/>
</dbReference>
<reference evidence="14" key="1">
    <citation type="submission" date="2018-11" db="EMBL/GenBank/DDBJ databases">
        <authorList>
            <person name="Grassa J C."/>
        </authorList>
    </citation>
    <scope>NUCLEOTIDE SEQUENCE [LARGE SCALE GENOMIC DNA]</scope>
</reference>
<evidence type="ECO:0000259" key="13">
    <source>
        <dbReference type="PROSITE" id="PS50011"/>
    </source>
</evidence>
<dbReference type="EMBL" id="UZAU01000350">
    <property type="status" value="NOT_ANNOTATED_CDS"/>
    <property type="molecule type" value="Genomic_DNA"/>
</dbReference>
<evidence type="ECO:0000313" key="14">
    <source>
        <dbReference type="EnsemblPlants" id="cds.evm.model.03.2008"/>
    </source>
</evidence>
<dbReference type="SUPFAM" id="SSF56112">
    <property type="entry name" value="Protein kinase-like (PK-like)"/>
    <property type="match status" value="1"/>
</dbReference>
<accession>A0A803P7J0</accession>
<name>A0A803P7J0_CANSA</name>
<dbReference type="Gramene" id="evm.model.03.2008">
    <property type="protein sequence ID" value="cds.evm.model.03.2008"/>
    <property type="gene ID" value="evm.TU.03.2008"/>
</dbReference>
<evidence type="ECO:0000313" key="15">
    <source>
        <dbReference type="Proteomes" id="UP000596661"/>
    </source>
</evidence>
<dbReference type="Gene3D" id="3.30.200.20">
    <property type="entry name" value="Phosphorylase Kinase, domain 1"/>
    <property type="match status" value="1"/>
</dbReference>
<keyword evidence="4" id="KW-0597">Phosphoprotein</keyword>
<dbReference type="AlphaFoldDB" id="A0A803P7J0"/>
<dbReference type="GO" id="GO:0004707">
    <property type="term" value="F:MAP kinase activity"/>
    <property type="evidence" value="ECO:0007669"/>
    <property type="project" value="UniProtKB-EC"/>
</dbReference>
<dbReference type="InterPro" id="IPR017441">
    <property type="entry name" value="Protein_kinase_ATP_BS"/>
</dbReference>
<evidence type="ECO:0000256" key="2">
    <source>
        <dbReference type="ARBA" id="ARBA00012411"/>
    </source>
</evidence>
<dbReference type="Gene3D" id="1.10.510.10">
    <property type="entry name" value="Transferase(Phosphotransferase) domain 1"/>
    <property type="match status" value="1"/>
</dbReference>
<dbReference type="Proteomes" id="UP000596661">
    <property type="component" value="Chromosome 3"/>
</dbReference>
<feature type="domain" description="Protein kinase" evidence="13">
    <location>
        <begin position="110"/>
        <end position="258"/>
    </location>
</feature>
<dbReference type="EnsemblPlants" id="evm.model.03.2008">
    <property type="protein sequence ID" value="cds.evm.model.03.2008"/>
    <property type="gene ID" value="evm.TU.03.2008"/>
</dbReference>
<evidence type="ECO:0000256" key="12">
    <source>
        <dbReference type="SAM" id="Coils"/>
    </source>
</evidence>
<dbReference type="PROSITE" id="PS00107">
    <property type="entry name" value="PROTEIN_KINASE_ATP"/>
    <property type="match status" value="1"/>
</dbReference>
<keyword evidence="7" id="KW-0418">Kinase</keyword>
<dbReference type="FunFam" id="3.30.200.20:FF:000046">
    <property type="entry name" value="Mitogen-activated protein kinase"/>
    <property type="match status" value="1"/>
</dbReference>
<proteinExistence type="inferred from homology"/>